<dbReference type="InterPro" id="IPR005162">
    <property type="entry name" value="Retrotrans_gag_dom"/>
</dbReference>
<dbReference type="GeneID" id="107006210"/>
<dbReference type="PROSITE" id="PS50158">
    <property type="entry name" value="ZF_CCHC"/>
    <property type="match status" value="1"/>
</dbReference>
<accession>A0ABM1FQP4</accession>
<evidence type="ECO:0000256" key="1">
    <source>
        <dbReference type="PROSITE-ProRule" id="PRU00047"/>
    </source>
</evidence>
<dbReference type="Pfam" id="PF03732">
    <property type="entry name" value="Retrotrans_gag"/>
    <property type="match status" value="1"/>
</dbReference>
<dbReference type="InterPro" id="IPR036875">
    <property type="entry name" value="Znf_CCHC_sf"/>
</dbReference>
<dbReference type="Proteomes" id="UP000694930">
    <property type="component" value="Chromosome 12"/>
</dbReference>
<dbReference type="RefSeq" id="XP_015060305.1">
    <property type="nucleotide sequence ID" value="XM_015204819.1"/>
</dbReference>
<dbReference type="SMART" id="SM00343">
    <property type="entry name" value="ZnF_C2HC"/>
    <property type="match status" value="1"/>
</dbReference>
<reference evidence="4" key="2">
    <citation type="submission" date="2025-08" db="UniProtKB">
        <authorList>
            <consortium name="RefSeq"/>
        </authorList>
    </citation>
    <scope>IDENTIFICATION</scope>
</reference>
<organism evidence="3 4">
    <name type="scientific">Solanum pennellii</name>
    <name type="common">Tomato</name>
    <name type="synonym">Lycopersicon pennellii</name>
    <dbReference type="NCBI Taxonomy" id="28526"/>
    <lineage>
        <taxon>Eukaryota</taxon>
        <taxon>Viridiplantae</taxon>
        <taxon>Streptophyta</taxon>
        <taxon>Embryophyta</taxon>
        <taxon>Tracheophyta</taxon>
        <taxon>Spermatophyta</taxon>
        <taxon>Magnoliopsida</taxon>
        <taxon>eudicotyledons</taxon>
        <taxon>Gunneridae</taxon>
        <taxon>Pentapetalae</taxon>
        <taxon>asterids</taxon>
        <taxon>lamiids</taxon>
        <taxon>Solanales</taxon>
        <taxon>Solanaceae</taxon>
        <taxon>Solanoideae</taxon>
        <taxon>Solaneae</taxon>
        <taxon>Solanum</taxon>
        <taxon>Solanum subgen. Lycopersicon</taxon>
    </lineage>
</organism>
<dbReference type="PANTHER" id="PTHR34482">
    <property type="entry name" value="DNA DAMAGE-INDUCIBLE PROTEIN 1-LIKE"/>
    <property type="match status" value="1"/>
</dbReference>
<evidence type="ECO:0000313" key="3">
    <source>
        <dbReference type="Proteomes" id="UP000694930"/>
    </source>
</evidence>
<protein>
    <submittedName>
        <fullName evidence="4">Uncharacterized protein LOC107006210</fullName>
    </submittedName>
</protein>
<reference evidence="3" key="1">
    <citation type="journal article" date="2014" name="Nat. Genet.">
        <title>The genome of the stress-tolerant wild tomato species Solanum pennellii.</title>
        <authorList>
            <person name="Bolger A."/>
            <person name="Scossa F."/>
            <person name="Bolger M.E."/>
            <person name="Lanz C."/>
            <person name="Maumus F."/>
            <person name="Tohge T."/>
            <person name="Quesneville H."/>
            <person name="Alseekh S."/>
            <person name="Sorensen I."/>
            <person name="Lichtenstein G."/>
            <person name="Fich E.A."/>
            <person name="Conte M."/>
            <person name="Keller H."/>
            <person name="Schneeberger K."/>
            <person name="Schwacke R."/>
            <person name="Ofner I."/>
            <person name="Vrebalov J."/>
            <person name="Xu Y."/>
            <person name="Osorio S."/>
            <person name="Aflitos S.A."/>
            <person name="Schijlen E."/>
            <person name="Jimenez-Gomez J.M."/>
            <person name="Ryngajllo M."/>
            <person name="Kimura S."/>
            <person name="Kumar R."/>
            <person name="Koenig D."/>
            <person name="Headland L.R."/>
            <person name="Maloof J.N."/>
            <person name="Sinha N."/>
            <person name="van Ham R.C."/>
            <person name="Lankhorst R.K."/>
            <person name="Mao L."/>
            <person name="Vogel A."/>
            <person name="Arsova B."/>
            <person name="Panstruga R."/>
            <person name="Fei Z."/>
            <person name="Rose J.K."/>
            <person name="Zamir D."/>
            <person name="Carrari F."/>
            <person name="Giovannoni J.J."/>
            <person name="Weigel D."/>
            <person name="Usadel B."/>
            <person name="Fernie A.R."/>
        </authorList>
    </citation>
    <scope>NUCLEOTIDE SEQUENCE [LARGE SCALE GENOMIC DNA]</scope>
    <source>
        <strain evidence="3">cv. LA0716</strain>
    </source>
</reference>
<proteinExistence type="predicted"/>
<dbReference type="InterPro" id="IPR001878">
    <property type="entry name" value="Znf_CCHC"/>
</dbReference>
<dbReference type="PANTHER" id="PTHR34482:SF57">
    <property type="entry name" value="RETROTRANSPOSON GAG DOMAIN-CONTAINING PROTEIN"/>
    <property type="match status" value="1"/>
</dbReference>
<evidence type="ECO:0000259" key="2">
    <source>
        <dbReference type="PROSITE" id="PS50158"/>
    </source>
</evidence>
<keyword evidence="3" id="KW-1185">Reference proteome</keyword>
<name>A0ABM1FQP4_SOLPN</name>
<keyword evidence="1" id="KW-0863">Zinc-finger</keyword>
<keyword evidence="1" id="KW-0479">Metal-binding</keyword>
<evidence type="ECO:0000313" key="4">
    <source>
        <dbReference type="RefSeq" id="XP_015060305.1"/>
    </source>
</evidence>
<gene>
    <name evidence="4" type="primary">LOC107006210</name>
</gene>
<feature type="domain" description="CCHC-type" evidence="2">
    <location>
        <begin position="146"/>
        <end position="160"/>
    </location>
</feature>
<dbReference type="Gene3D" id="4.10.60.10">
    <property type="entry name" value="Zinc finger, CCHC-type"/>
    <property type="match status" value="1"/>
</dbReference>
<dbReference type="SUPFAM" id="SSF57756">
    <property type="entry name" value="Retrovirus zinc finger-like domains"/>
    <property type="match status" value="1"/>
</dbReference>
<sequence length="200" mass="23516">MRVTSRDKAEFPSYQLRKVAQVWYIQLKDNRLVESGPIEWEEYKEAFLGKYFPHEWREVKVEEFINNRQGNMSVEEYSLKFTLLYKYASYLVFNSRDEMSRFVTGVADLVKEECRTTILHGDMNFSMLMVFWKKHFGKCLVGIRGCFDCGKDGHKVKDCPTITARGREAKKVPPSAPEEDAPKRNWFYVLQAKLAKFGRL</sequence>
<keyword evidence="1" id="KW-0862">Zinc</keyword>